<feature type="transmembrane region" description="Helical" evidence="7">
    <location>
        <begin position="305"/>
        <end position="323"/>
    </location>
</feature>
<dbReference type="SMART" id="SM00220">
    <property type="entry name" value="S_TKc"/>
    <property type="match status" value="1"/>
</dbReference>
<evidence type="ECO:0000256" key="4">
    <source>
        <dbReference type="ARBA" id="ARBA00022840"/>
    </source>
</evidence>
<keyword evidence="9" id="KW-0723">Serine/threonine-protein kinase</keyword>
<dbReference type="PANTHER" id="PTHR43289:SF6">
    <property type="entry name" value="SERINE_THREONINE-PROTEIN KINASE NEKL-3"/>
    <property type="match status" value="1"/>
</dbReference>
<evidence type="ECO:0000256" key="7">
    <source>
        <dbReference type="SAM" id="Phobius"/>
    </source>
</evidence>
<dbReference type="Pfam" id="PF00069">
    <property type="entry name" value="Pkinase"/>
    <property type="match status" value="1"/>
</dbReference>
<keyword evidence="1" id="KW-0808">Transferase</keyword>
<keyword evidence="7" id="KW-1133">Transmembrane helix</keyword>
<keyword evidence="2 5" id="KW-0547">Nucleotide-binding</keyword>
<gene>
    <name evidence="9" type="ORF">DI536_32475</name>
</gene>
<sequence length="612" mass="66079">MTSMSDTAISRRSEPNPIPGYKLLQLVGKGGMGEVHQATQLSLTRTVAVKLLKGELAKDEQFVGRFEKEGAALASLRHPNIVSIVDRGNSGDTYYLVMEFVDGPSLRERMRDPEFDPTRALVTMLLVAKAIEYAHGRGVIHRDLKPENILFDEQAGGIPKVTDFGLAGLDETHSQQRNLTQTHVSMGTASYMAPEQSVDAKSAGPRADVYSLGVMLYETLTGELPVGQFDPPSTKKAGIDKRLDAIVSKCLKPAPEDRYPSVTALISDLEPLVQLNSSFLNVARETRGQRLMRRAVELATRVGKAAAFVVVLLALSLIIAVFIRSKSESKRQPSGVELMTDFAARIPLTSPGRVDTGVHEVTIGEGPDNVGLMVVGRRPLIENGAINFHVGDELPTGRVVVDAELPGAGVEFSTFVDTQATQAGKLEPLWELFRGERPEPRSALLLVGEHGRYVALVISGENAEPTLEWNLGPDKRGLMQAPLAVKREGQRLSLRVDPETGELHAVAGEGRDARVLGYGLRLGPSWKQMFGDSPRAAVGCLEGTCVFRHVMVRGLDVASPPPPPQPEQVEPSKPVAVKPVAPKPVAKVTPPPPKPSPKPAAKKAPPPASKRR</sequence>
<dbReference type="SUPFAM" id="SSF56112">
    <property type="entry name" value="Protein kinase-like (PK-like)"/>
    <property type="match status" value="1"/>
</dbReference>
<feature type="compositionally biased region" description="Pro residues" evidence="6">
    <location>
        <begin position="589"/>
        <end position="612"/>
    </location>
</feature>
<keyword evidence="7" id="KW-0472">Membrane</keyword>
<dbReference type="PANTHER" id="PTHR43289">
    <property type="entry name" value="MITOGEN-ACTIVATED PROTEIN KINASE KINASE KINASE 20-RELATED"/>
    <property type="match status" value="1"/>
</dbReference>
<evidence type="ECO:0000256" key="6">
    <source>
        <dbReference type="SAM" id="MobiDB-lite"/>
    </source>
</evidence>
<evidence type="ECO:0000256" key="3">
    <source>
        <dbReference type="ARBA" id="ARBA00022777"/>
    </source>
</evidence>
<feature type="binding site" evidence="5">
    <location>
        <position position="50"/>
    </location>
    <ligand>
        <name>ATP</name>
        <dbReference type="ChEBI" id="CHEBI:30616"/>
    </ligand>
</feature>
<protein>
    <submittedName>
        <fullName evidence="9">Serine/threonine protein kinase</fullName>
    </submittedName>
</protein>
<evidence type="ECO:0000256" key="5">
    <source>
        <dbReference type="PROSITE-ProRule" id="PRU10141"/>
    </source>
</evidence>
<evidence type="ECO:0000256" key="2">
    <source>
        <dbReference type="ARBA" id="ARBA00022741"/>
    </source>
</evidence>
<dbReference type="PROSITE" id="PS50011">
    <property type="entry name" value="PROTEIN_KINASE_DOM"/>
    <property type="match status" value="1"/>
</dbReference>
<dbReference type="AlphaFoldDB" id="A0A2W5SQ99"/>
<dbReference type="Proteomes" id="UP000249061">
    <property type="component" value="Unassembled WGS sequence"/>
</dbReference>
<dbReference type="GO" id="GO:0004674">
    <property type="term" value="F:protein serine/threonine kinase activity"/>
    <property type="evidence" value="ECO:0007669"/>
    <property type="project" value="UniProtKB-KW"/>
</dbReference>
<dbReference type="InterPro" id="IPR017441">
    <property type="entry name" value="Protein_kinase_ATP_BS"/>
</dbReference>
<dbReference type="Gene3D" id="3.30.200.20">
    <property type="entry name" value="Phosphorylase Kinase, domain 1"/>
    <property type="match status" value="1"/>
</dbReference>
<feature type="domain" description="Protein kinase" evidence="8">
    <location>
        <begin position="21"/>
        <end position="273"/>
    </location>
</feature>
<keyword evidence="3 9" id="KW-0418">Kinase</keyword>
<dbReference type="InterPro" id="IPR000719">
    <property type="entry name" value="Prot_kinase_dom"/>
</dbReference>
<dbReference type="GO" id="GO:0005524">
    <property type="term" value="F:ATP binding"/>
    <property type="evidence" value="ECO:0007669"/>
    <property type="project" value="UniProtKB-UniRule"/>
</dbReference>
<dbReference type="PROSITE" id="PS00108">
    <property type="entry name" value="PROTEIN_KINASE_ST"/>
    <property type="match status" value="1"/>
</dbReference>
<organism evidence="9 10">
    <name type="scientific">Archangium gephyra</name>
    <dbReference type="NCBI Taxonomy" id="48"/>
    <lineage>
        <taxon>Bacteria</taxon>
        <taxon>Pseudomonadati</taxon>
        <taxon>Myxococcota</taxon>
        <taxon>Myxococcia</taxon>
        <taxon>Myxococcales</taxon>
        <taxon>Cystobacterineae</taxon>
        <taxon>Archangiaceae</taxon>
        <taxon>Archangium</taxon>
    </lineage>
</organism>
<evidence type="ECO:0000256" key="1">
    <source>
        <dbReference type="ARBA" id="ARBA00022679"/>
    </source>
</evidence>
<feature type="region of interest" description="Disordered" evidence="6">
    <location>
        <begin position="558"/>
        <end position="612"/>
    </location>
</feature>
<evidence type="ECO:0000259" key="8">
    <source>
        <dbReference type="PROSITE" id="PS50011"/>
    </source>
</evidence>
<keyword evidence="7" id="KW-0812">Transmembrane</keyword>
<evidence type="ECO:0000313" key="10">
    <source>
        <dbReference type="Proteomes" id="UP000249061"/>
    </source>
</evidence>
<evidence type="ECO:0000313" key="9">
    <source>
        <dbReference type="EMBL" id="PZR05389.1"/>
    </source>
</evidence>
<dbReference type="EMBL" id="QFQP01000045">
    <property type="protein sequence ID" value="PZR05389.1"/>
    <property type="molecule type" value="Genomic_DNA"/>
</dbReference>
<dbReference type="CDD" id="cd14014">
    <property type="entry name" value="STKc_PknB_like"/>
    <property type="match status" value="1"/>
</dbReference>
<reference evidence="9 10" key="1">
    <citation type="submission" date="2017-08" db="EMBL/GenBank/DDBJ databases">
        <title>Infants hospitalized years apart are colonized by the same room-sourced microbial strains.</title>
        <authorList>
            <person name="Brooks B."/>
            <person name="Olm M.R."/>
            <person name="Firek B.A."/>
            <person name="Baker R."/>
            <person name="Thomas B.C."/>
            <person name="Morowitz M.J."/>
            <person name="Banfield J.F."/>
        </authorList>
    </citation>
    <scope>NUCLEOTIDE SEQUENCE [LARGE SCALE GENOMIC DNA]</scope>
    <source>
        <strain evidence="9">S2_003_000_R2_14</strain>
    </source>
</reference>
<name>A0A2W5SQ99_9BACT</name>
<keyword evidence="4 5" id="KW-0067">ATP-binding</keyword>
<dbReference type="Gene3D" id="1.10.510.10">
    <property type="entry name" value="Transferase(Phosphotransferase) domain 1"/>
    <property type="match status" value="1"/>
</dbReference>
<dbReference type="InterPro" id="IPR011009">
    <property type="entry name" value="Kinase-like_dom_sf"/>
</dbReference>
<dbReference type="PROSITE" id="PS00107">
    <property type="entry name" value="PROTEIN_KINASE_ATP"/>
    <property type="match status" value="1"/>
</dbReference>
<comment type="caution">
    <text evidence="9">The sequence shown here is derived from an EMBL/GenBank/DDBJ whole genome shotgun (WGS) entry which is preliminary data.</text>
</comment>
<dbReference type="InterPro" id="IPR008271">
    <property type="entry name" value="Ser/Thr_kinase_AS"/>
</dbReference>
<accession>A0A2W5SQ99</accession>
<proteinExistence type="predicted"/>
<feature type="compositionally biased region" description="Low complexity" evidence="6">
    <location>
        <begin position="567"/>
        <end position="588"/>
    </location>
</feature>